<accession>A0A0W0RSZ7</accession>
<dbReference type="AlphaFoldDB" id="A0A0W0RSZ7"/>
<comment type="caution">
    <text evidence="1">The sequence shown here is derived from an EMBL/GenBank/DDBJ whole genome shotgun (WGS) entry which is preliminary data.</text>
</comment>
<proteinExistence type="predicted"/>
<evidence type="ECO:0000313" key="1">
    <source>
        <dbReference type="EMBL" id="KTC74157.1"/>
    </source>
</evidence>
<reference evidence="1 2" key="1">
    <citation type="submission" date="2015-11" db="EMBL/GenBank/DDBJ databases">
        <title>Genomic analysis of 38 Legionella species identifies large and diverse effector repertoires.</title>
        <authorList>
            <person name="Burstein D."/>
            <person name="Amaro F."/>
            <person name="Zusman T."/>
            <person name="Lifshitz Z."/>
            <person name="Cohen O."/>
            <person name="Gilbert J.A."/>
            <person name="Pupko T."/>
            <person name="Shuman H.A."/>
            <person name="Segal G."/>
        </authorList>
    </citation>
    <scope>NUCLEOTIDE SEQUENCE [LARGE SCALE GENOMIC DNA]</scope>
    <source>
        <strain evidence="1 2">WIGA</strain>
    </source>
</reference>
<gene>
    <name evidence="1" type="ORF">Lboz_1597</name>
</gene>
<dbReference type="Proteomes" id="UP000054695">
    <property type="component" value="Unassembled WGS sequence"/>
</dbReference>
<organism evidence="1 2">
    <name type="scientific">Legionella bozemanae</name>
    <name type="common">Fluoribacter bozemanae</name>
    <dbReference type="NCBI Taxonomy" id="447"/>
    <lineage>
        <taxon>Bacteria</taxon>
        <taxon>Pseudomonadati</taxon>
        <taxon>Pseudomonadota</taxon>
        <taxon>Gammaproteobacteria</taxon>
        <taxon>Legionellales</taxon>
        <taxon>Legionellaceae</taxon>
        <taxon>Legionella</taxon>
    </lineage>
</organism>
<protein>
    <submittedName>
        <fullName evidence="1">Uncharacterized protein</fullName>
    </submittedName>
</protein>
<name>A0A0W0RSZ7_LEGBO</name>
<keyword evidence="2" id="KW-1185">Reference proteome</keyword>
<dbReference type="EMBL" id="LNXU01000017">
    <property type="protein sequence ID" value="KTC74157.1"/>
    <property type="molecule type" value="Genomic_DNA"/>
</dbReference>
<dbReference type="OrthoDB" id="5646742at2"/>
<sequence length="91" mass="10053">MTKFFDTKTKTLFVTGGRTPVADLSDNPLMELPNPDEVPPALVLRRQNAVAGRNAEKTYVSTAGEELHGNYDLNDPSNADLEEVRDTIYCP</sequence>
<dbReference type="RefSeq" id="WP_058459244.1">
    <property type="nucleotide sequence ID" value="NZ_CAAAIY010000001.1"/>
</dbReference>
<evidence type="ECO:0000313" key="2">
    <source>
        <dbReference type="Proteomes" id="UP000054695"/>
    </source>
</evidence>
<dbReference type="PATRIC" id="fig|447.4.peg.1704"/>
<dbReference type="STRING" id="447.Lboz_1597"/>